<protein>
    <submittedName>
        <fullName evidence="1">Uncharacterized protein</fullName>
    </submittedName>
</protein>
<comment type="caution">
    <text evidence="1">The sequence shown here is derived from an EMBL/GenBank/DDBJ whole genome shotgun (WGS) entry which is preliminary data.</text>
</comment>
<reference evidence="2" key="1">
    <citation type="journal article" date="2019" name="Int. J. Syst. Evol. Microbiol.">
        <title>The Global Catalogue of Microorganisms (GCM) 10K type strain sequencing project: providing services to taxonomists for standard genome sequencing and annotation.</title>
        <authorList>
            <consortium name="The Broad Institute Genomics Platform"/>
            <consortium name="The Broad Institute Genome Sequencing Center for Infectious Disease"/>
            <person name="Wu L."/>
            <person name="Ma J."/>
        </authorList>
    </citation>
    <scope>NUCLEOTIDE SEQUENCE [LARGE SCALE GENOMIC DNA]</scope>
    <source>
        <strain evidence="2">KLKA75</strain>
    </source>
</reference>
<gene>
    <name evidence="1" type="ORF">ACFPCY_39780</name>
</gene>
<name>A0ABV9UBD4_9ACTN</name>
<dbReference type="RefSeq" id="WP_378264467.1">
    <property type="nucleotide sequence ID" value="NZ_JBHSIT010000017.1"/>
</dbReference>
<organism evidence="1 2">
    <name type="scientific">Actinomadura gamaensis</name>
    <dbReference type="NCBI Taxonomy" id="1763541"/>
    <lineage>
        <taxon>Bacteria</taxon>
        <taxon>Bacillati</taxon>
        <taxon>Actinomycetota</taxon>
        <taxon>Actinomycetes</taxon>
        <taxon>Streptosporangiales</taxon>
        <taxon>Thermomonosporaceae</taxon>
        <taxon>Actinomadura</taxon>
    </lineage>
</organism>
<evidence type="ECO:0000313" key="1">
    <source>
        <dbReference type="EMBL" id="MFC4913494.1"/>
    </source>
</evidence>
<dbReference type="EMBL" id="JBHSIT010000017">
    <property type="protein sequence ID" value="MFC4913494.1"/>
    <property type="molecule type" value="Genomic_DNA"/>
</dbReference>
<evidence type="ECO:0000313" key="2">
    <source>
        <dbReference type="Proteomes" id="UP001595872"/>
    </source>
</evidence>
<dbReference type="Proteomes" id="UP001595872">
    <property type="component" value="Unassembled WGS sequence"/>
</dbReference>
<keyword evidence="2" id="KW-1185">Reference proteome</keyword>
<sequence length="77" mass="8718">MSKPPARRSDKKLFDEIGVKSEAKGEQRMLLTVLEARGLRPSEAERERILGCWDSVVLERWGTRAVNAASMADVFRD</sequence>
<accession>A0ABV9UBD4</accession>
<proteinExistence type="predicted"/>